<gene>
    <name evidence="1" type="ORF">F6B93_08470</name>
</gene>
<dbReference type="Proteomes" id="UP000682202">
    <property type="component" value="Chromosome"/>
</dbReference>
<organism evidence="1 2">
    <name type="scientific">Mycobacterium spongiae</name>
    <dbReference type="NCBI Taxonomy" id="886343"/>
    <lineage>
        <taxon>Bacteria</taxon>
        <taxon>Bacillati</taxon>
        <taxon>Actinomycetota</taxon>
        <taxon>Actinomycetes</taxon>
        <taxon>Mycobacteriales</taxon>
        <taxon>Mycobacteriaceae</taxon>
        <taxon>Mycobacterium</taxon>
    </lineage>
</organism>
<dbReference type="RefSeq" id="WP_211698694.1">
    <property type="nucleotide sequence ID" value="NZ_CP046600.1"/>
</dbReference>
<name>A0A975JWT2_9MYCO</name>
<reference evidence="1" key="1">
    <citation type="submission" date="2019-12" db="EMBL/GenBank/DDBJ databases">
        <title>Mycobacterium spongiae sp. nov.</title>
        <authorList>
            <person name="Stinear T."/>
        </authorList>
    </citation>
    <scope>NUCLEOTIDE SEQUENCE</scope>
    <source>
        <strain evidence="1">FSD4b-SM</strain>
    </source>
</reference>
<protein>
    <submittedName>
        <fullName evidence="1">Uncharacterized protein</fullName>
    </submittedName>
</protein>
<sequence length="66" mass="7182">MLDVRRQHSCWRIAAVALLAGGFDELGVSLTFPASKGEFVLPVGGGIRSDSELCIESYCPAQQEIW</sequence>
<dbReference type="KEGG" id="mspg:F6B93_08470"/>
<keyword evidence="2" id="KW-1185">Reference proteome</keyword>
<proteinExistence type="predicted"/>
<dbReference type="EMBL" id="CP046600">
    <property type="protein sequence ID" value="QUR67126.1"/>
    <property type="molecule type" value="Genomic_DNA"/>
</dbReference>
<accession>A0A975JWT2</accession>
<dbReference type="AlphaFoldDB" id="A0A975JWT2"/>
<evidence type="ECO:0000313" key="2">
    <source>
        <dbReference type="Proteomes" id="UP000682202"/>
    </source>
</evidence>
<evidence type="ECO:0000313" key="1">
    <source>
        <dbReference type="EMBL" id="QUR67126.1"/>
    </source>
</evidence>